<proteinExistence type="predicted"/>
<accession>A0A922L888</accession>
<dbReference type="EMBL" id="ASGP02000002">
    <property type="protein sequence ID" value="KAH9521322.1"/>
    <property type="molecule type" value="Genomic_DNA"/>
</dbReference>
<evidence type="ECO:0000313" key="2">
    <source>
        <dbReference type="Proteomes" id="UP000790347"/>
    </source>
</evidence>
<name>A0A922L888_DERFA</name>
<gene>
    <name evidence="1" type="ORF">DERF_004990</name>
</gene>
<protein>
    <submittedName>
        <fullName evidence="1">Uncharacterized protein</fullName>
    </submittedName>
</protein>
<dbReference type="Proteomes" id="UP000790347">
    <property type="component" value="Unassembled WGS sequence"/>
</dbReference>
<organism evidence="1 2">
    <name type="scientific">Dermatophagoides farinae</name>
    <name type="common">American house dust mite</name>
    <dbReference type="NCBI Taxonomy" id="6954"/>
    <lineage>
        <taxon>Eukaryota</taxon>
        <taxon>Metazoa</taxon>
        <taxon>Ecdysozoa</taxon>
        <taxon>Arthropoda</taxon>
        <taxon>Chelicerata</taxon>
        <taxon>Arachnida</taxon>
        <taxon>Acari</taxon>
        <taxon>Acariformes</taxon>
        <taxon>Sarcoptiformes</taxon>
        <taxon>Astigmata</taxon>
        <taxon>Psoroptidia</taxon>
        <taxon>Analgoidea</taxon>
        <taxon>Pyroglyphidae</taxon>
        <taxon>Dermatophagoidinae</taxon>
        <taxon>Dermatophagoides</taxon>
    </lineage>
</organism>
<dbReference type="AlphaFoldDB" id="A0A922L888"/>
<keyword evidence="2" id="KW-1185">Reference proteome</keyword>
<comment type="caution">
    <text evidence="1">The sequence shown here is derived from an EMBL/GenBank/DDBJ whole genome shotgun (WGS) entry which is preliminary data.</text>
</comment>
<evidence type="ECO:0000313" key="1">
    <source>
        <dbReference type="EMBL" id="KAH9521322.1"/>
    </source>
</evidence>
<sequence>MNEFIFYFGVISGNTGAENNNNSKAEFEFTLYDDDPDDWLIVIPNNHDPTLNHTELNPQS</sequence>
<reference evidence="1" key="1">
    <citation type="submission" date="2013-05" db="EMBL/GenBank/DDBJ databases">
        <authorList>
            <person name="Yim A.K.Y."/>
            <person name="Chan T.F."/>
            <person name="Ji K.M."/>
            <person name="Liu X.Y."/>
            <person name="Zhou J.W."/>
            <person name="Li R.Q."/>
            <person name="Yang K.Y."/>
            <person name="Li J."/>
            <person name="Li M."/>
            <person name="Law P.T.W."/>
            <person name="Wu Y.L."/>
            <person name="Cai Z.L."/>
            <person name="Qin H."/>
            <person name="Bao Y."/>
            <person name="Leung R.K.K."/>
            <person name="Ng P.K.S."/>
            <person name="Zou J."/>
            <person name="Zhong X.J."/>
            <person name="Ran P.X."/>
            <person name="Zhong N.S."/>
            <person name="Liu Z.G."/>
            <person name="Tsui S.K.W."/>
        </authorList>
    </citation>
    <scope>NUCLEOTIDE SEQUENCE</scope>
    <source>
        <strain evidence="1">Derf</strain>
        <tissue evidence="1">Whole organism</tissue>
    </source>
</reference>
<reference evidence="1" key="2">
    <citation type="journal article" date="2022" name="Res Sq">
        <title>Comparative Genomics Reveals Insights into the Divergent Evolution of Astigmatic Mites and Household Pest Adaptations.</title>
        <authorList>
            <person name="Xiong Q."/>
            <person name="Wan A.T.-Y."/>
            <person name="Liu X.-Y."/>
            <person name="Fung C.S.-H."/>
            <person name="Xiao X."/>
            <person name="Malainual N."/>
            <person name="Hou J."/>
            <person name="Wang L."/>
            <person name="Wang M."/>
            <person name="Yang K."/>
            <person name="Cui Y."/>
            <person name="Leung E."/>
            <person name="Nong W."/>
            <person name="Shin S.-K."/>
            <person name="Au S."/>
            <person name="Jeong K.Y."/>
            <person name="Chew F.T."/>
            <person name="Hui J."/>
            <person name="Leung T.F."/>
            <person name="Tungtrongchitr A."/>
            <person name="Zhong N."/>
            <person name="Liu Z."/>
            <person name="Tsui S."/>
        </authorList>
    </citation>
    <scope>NUCLEOTIDE SEQUENCE</scope>
    <source>
        <strain evidence="1">Derf</strain>
        <tissue evidence="1">Whole organism</tissue>
    </source>
</reference>